<gene>
    <name evidence="3" type="ORF">ABA31_11200</name>
</gene>
<name>A0AA87URP3_9MICO</name>
<keyword evidence="2" id="KW-0812">Transmembrane</keyword>
<sequence>MTNTSATTRVLGTVGGRSRGAGRGRGGSHRASRGGRRIGRVVSLDAARGLLVLATVFWLAAPRRPFPASEPWGAIGLDAIALPAFAVILGCSFAMAQHRHWTSGGRVVRRTLVLLLLGLLLAAAAALVAGAAAGIPFDAEAGALGGLERIRVAGPLVQLAVAVAALGFLGTLARSWSGWAFAVAIATAIGAGALWLATGLCGELSDRCSPATLVVTGVADAAGATADPLITAAVTTVVAGLGLALPAASGAALVHALLRARSVTGHQRGRVIGYGLLASLLFGVLGVLAYFTPTVWGQQPLQPATALWTPPLTLAVAALACLLATAMHPSIDTDLRGGTTALGVFAQPFAALGRISLLAVGTTLAARTLLEAVSPSPVAAFARLGDIPSIVLGCVVAALWLALALWADRSGRRLRP</sequence>
<keyword evidence="2" id="KW-1133">Transmembrane helix</keyword>
<evidence type="ECO:0000313" key="4">
    <source>
        <dbReference type="Proteomes" id="UP000321749"/>
    </source>
</evidence>
<feature type="transmembrane region" description="Helical" evidence="2">
    <location>
        <begin position="72"/>
        <end position="91"/>
    </location>
</feature>
<evidence type="ECO:0000256" key="1">
    <source>
        <dbReference type="SAM" id="MobiDB-lite"/>
    </source>
</evidence>
<feature type="transmembrane region" description="Helical" evidence="2">
    <location>
        <begin position="390"/>
        <end position="407"/>
    </location>
</feature>
<reference evidence="3 4" key="1">
    <citation type="submission" date="2019-07" db="EMBL/GenBank/DDBJ databases">
        <title>Whole genome shotgun sequence of Agrococcus baldri NBRC 103055.</title>
        <authorList>
            <person name="Hosoyama A."/>
            <person name="Uohara A."/>
            <person name="Ohji S."/>
            <person name="Ichikawa N."/>
        </authorList>
    </citation>
    <scope>NUCLEOTIDE SEQUENCE [LARGE SCALE GENOMIC DNA]</scope>
    <source>
        <strain evidence="3 4">NBRC 103055</strain>
    </source>
</reference>
<keyword evidence="4" id="KW-1185">Reference proteome</keyword>
<evidence type="ECO:0000313" key="3">
    <source>
        <dbReference type="EMBL" id="GEK79769.1"/>
    </source>
</evidence>
<dbReference type="RefSeq" id="WP_146793485.1">
    <property type="nucleotide sequence ID" value="NZ_BJUU01000005.1"/>
</dbReference>
<feature type="transmembrane region" description="Helical" evidence="2">
    <location>
        <begin position="351"/>
        <end position="370"/>
    </location>
</feature>
<feature type="compositionally biased region" description="Basic residues" evidence="1">
    <location>
        <begin position="20"/>
        <end position="34"/>
    </location>
</feature>
<dbReference type="Proteomes" id="UP000321749">
    <property type="component" value="Unassembled WGS sequence"/>
</dbReference>
<feature type="region of interest" description="Disordered" evidence="1">
    <location>
        <begin position="1"/>
        <end position="34"/>
    </location>
</feature>
<feature type="transmembrane region" description="Helical" evidence="2">
    <location>
        <begin position="271"/>
        <end position="292"/>
    </location>
</feature>
<feature type="transmembrane region" description="Helical" evidence="2">
    <location>
        <begin position="179"/>
        <end position="197"/>
    </location>
</feature>
<proteinExistence type="predicted"/>
<protein>
    <submittedName>
        <fullName evidence="3">Uncharacterized protein</fullName>
    </submittedName>
</protein>
<organism evidence="3 4">
    <name type="scientific">Agrococcus baldri</name>
    <dbReference type="NCBI Taxonomy" id="153730"/>
    <lineage>
        <taxon>Bacteria</taxon>
        <taxon>Bacillati</taxon>
        <taxon>Actinomycetota</taxon>
        <taxon>Actinomycetes</taxon>
        <taxon>Micrococcales</taxon>
        <taxon>Microbacteriaceae</taxon>
        <taxon>Agrococcus</taxon>
    </lineage>
</organism>
<feature type="transmembrane region" description="Helical" evidence="2">
    <location>
        <begin position="112"/>
        <end position="135"/>
    </location>
</feature>
<comment type="caution">
    <text evidence="3">The sequence shown here is derived from an EMBL/GenBank/DDBJ whole genome shotgun (WGS) entry which is preliminary data.</text>
</comment>
<evidence type="ECO:0000256" key="2">
    <source>
        <dbReference type="SAM" id="Phobius"/>
    </source>
</evidence>
<keyword evidence="2" id="KW-0472">Membrane</keyword>
<dbReference type="AlphaFoldDB" id="A0AA87URP3"/>
<feature type="transmembrane region" description="Helical" evidence="2">
    <location>
        <begin position="312"/>
        <end position="331"/>
    </location>
</feature>
<feature type="transmembrane region" description="Helical" evidence="2">
    <location>
        <begin position="155"/>
        <end position="172"/>
    </location>
</feature>
<feature type="transmembrane region" description="Helical" evidence="2">
    <location>
        <begin position="237"/>
        <end position="259"/>
    </location>
</feature>
<accession>A0AA87URP3</accession>
<feature type="compositionally biased region" description="Polar residues" evidence="1">
    <location>
        <begin position="1"/>
        <end position="10"/>
    </location>
</feature>
<dbReference type="EMBL" id="BJUU01000005">
    <property type="protein sequence ID" value="GEK79769.1"/>
    <property type="molecule type" value="Genomic_DNA"/>
</dbReference>
<feature type="transmembrane region" description="Helical" evidence="2">
    <location>
        <begin position="38"/>
        <end position="60"/>
    </location>
</feature>